<dbReference type="SMART" id="SM00422">
    <property type="entry name" value="HTH_MERR"/>
    <property type="match status" value="1"/>
</dbReference>
<sequence length="199" mass="23240">MENSSPRTYTIQELAERCGVTPRTIRFYIEEGLLPPPLQEGRIGLYTDEHVERMELIRQLKEAFLPLREIHRLVNSLSSAEIRALLETLPRTPYAAPAEEAESRPVGQSALDYIRSLQKGVTREEDRTDSTQTYQEAHAALLRKVRREELAPDEDEFARWQRITIVPGLEIHIRESSDYHFVSRVRQLLEFARRLFRVE</sequence>
<dbReference type="RefSeq" id="WP_315625178.1">
    <property type="nucleotide sequence ID" value="NZ_JAUHMF010000002.1"/>
</dbReference>
<dbReference type="Pfam" id="PF13411">
    <property type="entry name" value="MerR_1"/>
    <property type="match status" value="1"/>
</dbReference>
<organism evidence="3 4">
    <name type="scientific">Thermanaerothrix solaris</name>
    <dbReference type="NCBI Taxonomy" id="3058434"/>
    <lineage>
        <taxon>Bacteria</taxon>
        <taxon>Bacillati</taxon>
        <taxon>Chloroflexota</taxon>
        <taxon>Anaerolineae</taxon>
        <taxon>Anaerolineales</taxon>
        <taxon>Anaerolineaceae</taxon>
        <taxon>Thermanaerothrix</taxon>
    </lineage>
</organism>
<gene>
    <name evidence="3" type="ORF">QYE77_09570</name>
</gene>
<evidence type="ECO:0000313" key="4">
    <source>
        <dbReference type="Proteomes" id="UP001254165"/>
    </source>
</evidence>
<dbReference type="PANTHER" id="PTHR30204:SF93">
    <property type="entry name" value="HTH MERR-TYPE DOMAIN-CONTAINING PROTEIN"/>
    <property type="match status" value="1"/>
</dbReference>
<feature type="domain" description="HTH merR-type" evidence="2">
    <location>
        <begin position="8"/>
        <end position="76"/>
    </location>
</feature>
<accession>A0ABU3NR33</accession>
<dbReference type="Gene3D" id="1.10.1660.10">
    <property type="match status" value="1"/>
</dbReference>
<dbReference type="PROSITE" id="PS50937">
    <property type="entry name" value="HTH_MERR_2"/>
    <property type="match status" value="1"/>
</dbReference>
<dbReference type="PRINTS" id="PR00040">
    <property type="entry name" value="HTHMERR"/>
</dbReference>
<dbReference type="CDD" id="cd00592">
    <property type="entry name" value="HTH_MerR-like"/>
    <property type="match status" value="1"/>
</dbReference>
<name>A0ABU3NR33_9CHLR</name>
<comment type="caution">
    <text evidence="3">The sequence shown here is derived from an EMBL/GenBank/DDBJ whole genome shotgun (WGS) entry which is preliminary data.</text>
</comment>
<dbReference type="EMBL" id="JAUHMF010000002">
    <property type="protein sequence ID" value="MDT8898517.1"/>
    <property type="molecule type" value="Genomic_DNA"/>
</dbReference>
<dbReference type="InterPro" id="IPR000551">
    <property type="entry name" value="MerR-type_HTH_dom"/>
</dbReference>
<dbReference type="PANTHER" id="PTHR30204">
    <property type="entry name" value="REDOX-CYCLING DRUG-SENSING TRANSCRIPTIONAL ACTIVATOR SOXR"/>
    <property type="match status" value="1"/>
</dbReference>
<dbReference type="SUPFAM" id="SSF46955">
    <property type="entry name" value="Putative DNA-binding domain"/>
    <property type="match status" value="1"/>
</dbReference>
<proteinExistence type="predicted"/>
<protein>
    <submittedName>
        <fullName evidence="3">MerR family transcriptional regulator</fullName>
    </submittedName>
</protein>
<keyword evidence="1" id="KW-0238">DNA-binding</keyword>
<reference evidence="3 4" key="1">
    <citation type="submission" date="2023-07" db="EMBL/GenBank/DDBJ databases">
        <title>Novel species of Thermanaerothrix with wide hydrolytic capabilities.</title>
        <authorList>
            <person name="Zayulina K.S."/>
            <person name="Podosokorskaya O.A."/>
            <person name="Elcheninov A.G."/>
        </authorList>
    </citation>
    <scope>NUCLEOTIDE SEQUENCE [LARGE SCALE GENOMIC DNA]</scope>
    <source>
        <strain evidence="3 4">4228-RoL</strain>
    </source>
</reference>
<dbReference type="Proteomes" id="UP001254165">
    <property type="component" value="Unassembled WGS sequence"/>
</dbReference>
<evidence type="ECO:0000313" key="3">
    <source>
        <dbReference type="EMBL" id="MDT8898517.1"/>
    </source>
</evidence>
<evidence type="ECO:0000256" key="1">
    <source>
        <dbReference type="ARBA" id="ARBA00023125"/>
    </source>
</evidence>
<evidence type="ECO:0000259" key="2">
    <source>
        <dbReference type="PROSITE" id="PS50937"/>
    </source>
</evidence>
<dbReference type="InterPro" id="IPR047057">
    <property type="entry name" value="MerR_fam"/>
</dbReference>
<keyword evidence="4" id="KW-1185">Reference proteome</keyword>
<dbReference type="InterPro" id="IPR009061">
    <property type="entry name" value="DNA-bd_dom_put_sf"/>
</dbReference>